<organism evidence="5 6">
    <name type="scientific">Pseudoalteromonas luteoviolacea H33</name>
    <dbReference type="NCBI Taxonomy" id="1365251"/>
    <lineage>
        <taxon>Bacteria</taxon>
        <taxon>Pseudomonadati</taxon>
        <taxon>Pseudomonadota</taxon>
        <taxon>Gammaproteobacteria</taxon>
        <taxon>Alteromonadales</taxon>
        <taxon>Pseudoalteromonadaceae</taxon>
        <taxon>Pseudoalteromonas</taxon>
    </lineage>
</organism>
<dbReference type="SUPFAM" id="SSF46894">
    <property type="entry name" value="C-terminal effector domain of the bipartite response regulators"/>
    <property type="match status" value="1"/>
</dbReference>
<accession>A0A167CH63</accession>
<comment type="caution">
    <text evidence="5">The sequence shown here is derived from an EMBL/GenBank/DDBJ whole genome shotgun (WGS) entry which is preliminary data.</text>
</comment>
<feature type="domain" description="HTH luxR-type" evidence="4">
    <location>
        <begin position="159"/>
        <end position="225"/>
    </location>
</feature>
<evidence type="ECO:0000313" key="5">
    <source>
        <dbReference type="EMBL" id="KZN47651.1"/>
    </source>
</evidence>
<keyword evidence="3" id="KW-0804">Transcription</keyword>
<dbReference type="InterPro" id="IPR000792">
    <property type="entry name" value="Tscrpt_reg_LuxR_C"/>
</dbReference>
<dbReference type="PRINTS" id="PR00038">
    <property type="entry name" value="HTHLUXR"/>
</dbReference>
<sequence>MKPTEQDSYNPFSDVQSIRTAIDLFESISQSEQLQDALKTIANDVGYDYLAFIDYCSLPKKTNQLKVYGQYTDDIIMHLESEKVTLHAQSGIRICSLAKLADTDKLGAHLFVLPLRGIKGIVGALVFSMPKNQPVQLSAEVVDWYWTILSPYLLNAALRCRRVKLGITKRERDCMFWVCQGKTSWEISQILGISERTVNFHLTNCIEKTQSANRQQAIARCIINNLI</sequence>
<evidence type="ECO:0000256" key="1">
    <source>
        <dbReference type="ARBA" id="ARBA00023015"/>
    </source>
</evidence>
<name>A0A167CH63_9GAMM</name>
<dbReference type="Proteomes" id="UP000076503">
    <property type="component" value="Unassembled WGS sequence"/>
</dbReference>
<evidence type="ECO:0000313" key="6">
    <source>
        <dbReference type="Proteomes" id="UP000076503"/>
    </source>
</evidence>
<dbReference type="CDD" id="cd06170">
    <property type="entry name" value="LuxR_C_like"/>
    <property type="match status" value="1"/>
</dbReference>
<keyword evidence="2" id="KW-0238">DNA-binding</keyword>
<gene>
    <name evidence="5" type="ORF">N476_22880</name>
</gene>
<dbReference type="Pfam" id="PF00196">
    <property type="entry name" value="GerE"/>
    <property type="match status" value="1"/>
</dbReference>
<reference evidence="5 6" key="1">
    <citation type="submission" date="2013-07" db="EMBL/GenBank/DDBJ databases">
        <title>Comparative Genomic and Metabolomic Analysis of Twelve Strains of Pseudoalteromonas luteoviolacea.</title>
        <authorList>
            <person name="Vynne N.G."/>
            <person name="Mansson M."/>
            <person name="Gram L."/>
        </authorList>
    </citation>
    <scope>NUCLEOTIDE SEQUENCE [LARGE SCALE GENOMIC DNA]</scope>
    <source>
        <strain evidence="5 6">H33</strain>
    </source>
</reference>
<keyword evidence="1" id="KW-0805">Transcription regulation</keyword>
<dbReference type="PANTHER" id="PTHR44688">
    <property type="entry name" value="DNA-BINDING TRANSCRIPTIONAL ACTIVATOR DEVR_DOSR"/>
    <property type="match status" value="1"/>
</dbReference>
<dbReference type="AlphaFoldDB" id="A0A167CH63"/>
<dbReference type="EMBL" id="AUXZ01000098">
    <property type="protein sequence ID" value="KZN47651.1"/>
    <property type="molecule type" value="Genomic_DNA"/>
</dbReference>
<dbReference type="GO" id="GO:0006355">
    <property type="term" value="P:regulation of DNA-templated transcription"/>
    <property type="evidence" value="ECO:0007669"/>
    <property type="project" value="InterPro"/>
</dbReference>
<evidence type="ECO:0000256" key="3">
    <source>
        <dbReference type="ARBA" id="ARBA00023163"/>
    </source>
</evidence>
<dbReference type="PATRIC" id="fig|1365251.3.peg.4044"/>
<evidence type="ECO:0000256" key="2">
    <source>
        <dbReference type="ARBA" id="ARBA00023125"/>
    </source>
</evidence>
<evidence type="ECO:0000259" key="4">
    <source>
        <dbReference type="PROSITE" id="PS50043"/>
    </source>
</evidence>
<dbReference type="InterPro" id="IPR016032">
    <property type="entry name" value="Sig_transdc_resp-reg_C-effctor"/>
</dbReference>
<proteinExistence type="predicted"/>
<dbReference type="InterPro" id="IPR036388">
    <property type="entry name" value="WH-like_DNA-bd_sf"/>
</dbReference>
<dbReference type="Gene3D" id="1.10.10.10">
    <property type="entry name" value="Winged helix-like DNA-binding domain superfamily/Winged helix DNA-binding domain"/>
    <property type="match status" value="1"/>
</dbReference>
<dbReference type="SMART" id="SM00421">
    <property type="entry name" value="HTH_LUXR"/>
    <property type="match status" value="1"/>
</dbReference>
<dbReference type="RefSeq" id="WP_063363298.1">
    <property type="nucleotide sequence ID" value="NZ_AUXZ01000098.1"/>
</dbReference>
<dbReference type="PANTHER" id="PTHR44688:SF16">
    <property type="entry name" value="DNA-BINDING TRANSCRIPTIONAL ACTIVATOR DEVR_DOSR"/>
    <property type="match status" value="1"/>
</dbReference>
<dbReference type="PROSITE" id="PS50043">
    <property type="entry name" value="HTH_LUXR_2"/>
    <property type="match status" value="1"/>
</dbReference>
<protein>
    <recommendedName>
        <fullName evidence="4">HTH luxR-type domain-containing protein</fullName>
    </recommendedName>
</protein>
<dbReference type="GO" id="GO:0003677">
    <property type="term" value="F:DNA binding"/>
    <property type="evidence" value="ECO:0007669"/>
    <property type="project" value="UniProtKB-KW"/>
</dbReference>